<dbReference type="InterPro" id="IPR011761">
    <property type="entry name" value="ATP-grasp"/>
</dbReference>
<sequence>MKVLVIGSGGREHALVWKLKQSPKVDKVYCAPGNGGIAKDAECVNIKPEDVAGLLNFARDKKIGLTVVGPEVPLAAGIVDDFTKAGLKVFGPSRGLAMLEASKVFAKEAMRRFNIPTADFKVFYDPDAAKKYITKLPVVIKADGLAAGKGVIIAKTKKEAELVIDDMMVKRVFGLAGERIIIEECLEGEEASFLVISDGKNIAALASSQDHKRIFDNDKGPNTGGMGAYSPAPVVDEAMHKRIMDEVIISLIGGLAKEGRPYKGVLYAGIMVTKKGPEVLEFNVRFGDPETQAILPRLKTDLVDLCLASIDGNLNDIKLEWKNRSAVCVVLASGGYPGDYKKGIEISGLEDAVWEADDTVVFHAGTKTDGRKFFTAGGRVLNVVSLGNDIKEAVDNTYKAVSKIKFEGMHYRKDIGRRALEKNEVKI</sequence>
<evidence type="ECO:0000256" key="7">
    <source>
        <dbReference type="ARBA" id="ARBA00022741"/>
    </source>
</evidence>
<dbReference type="NCBIfam" id="TIGR00877">
    <property type="entry name" value="purD"/>
    <property type="match status" value="1"/>
</dbReference>
<dbReference type="Gene3D" id="3.30.1490.20">
    <property type="entry name" value="ATP-grasp fold, A domain"/>
    <property type="match status" value="1"/>
</dbReference>
<dbReference type="GO" id="GO:0005524">
    <property type="term" value="F:ATP binding"/>
    <property type="evidence" value="ECO:0007669"/>
    <property type="project" value="UniProtKB-UniRule"/>
</dbReference>
<evidence type="ECO:0000256" key="1">
    <source>
        <dbReference type="ARBA" id="ARBA00001936"/>
    </source>
</evidence>
<keyword evidence="11" id="KW-0464">Manganese</keyword>
<dbReference type="GO" id="GO:0046872">
    <property type="term" value="F:metal ion binding"/>
    <property type="evidence" value="ECO:0007669"/>
    <property type="project" value="UniProtKB-KW"/>
</dbReference>
<evidence type="ECO:0000256" key="16">
    <source>
        <dbReference type="PROSITE-ProRule" id="PRU00409"/>
    </source>
</evidence>
<dbReference type="EC" id="6.3.4.13" evidence="4 15"/>
<dbReference type="InterPro" id="IPR013815">
    <property type="entry name" value="ATP_grasp_subdomain_1"/>
</dbReference>
<dbReference type="SUPFAM" id="SSF51246">
    <property type="entry name" value="Rudiment single hybrid motif"/>
    <property type="match status" value="1"/>
</dbReference>
<dbReference type="GO" id="GO:0004637">
    <property type="term" value="F:phosphoribosylamine-glycine ligase activity"/>
    <property type="evidence" value="ECO:0007669"/>
    <property type="project" value="UniProtKB-UniRule"/>
</dbReference>
<keyword evidence="9 16" id="KW-0067">ATP-binding</keyword>
<dbReference type="InterPro" id="IPR016185">
    <property type="entry name" value="PreATP-grasp_dom_sf"/>
</dbReference>
<comment type="similarity">
    <text evidence="12 15">Belongs to the GARS family.</text>
</comment>
<dbReference type="InterPro" id="IPR020560">
    <property type="entry name" value="PRibGlycinamide_synth_C-dom"/>
</dbReference>
<evidence type="ECO:0000256" key="9">
    <source>
        <dbReference type="ARBA" id="ARBA00022840"/>
    </source>
</evidence>
<dbReference type="InterPro" id="IPR011054">
    <property type="entry name" value="Rudment_hybrid_motif"/>
</dbReference>
<dbReference type="UniPathway" id="UPA00074">
    <property type="reaction ID" value="UER00125"/>
</dbReference>
<comment type="catalytic activity">
    <reaction evidence="15">
        <text>5-phospho-beta-D-ribosylamine + glycine + ATP = N(1)-(5-phospho-beta-D-ribosyl)glycinamide + ADP + phosphate + H(+)</text>
        <dbReference type="Rhea" id="RHEA:17453"/>
        <dbReference type="ChEBI" id="CHEBI:15378"/>
        <dbReference type="ChEBI" id="CHEBI:30616"/>
        <dbReference type="ChEBI" id="CHEBI:43474"/>
        <dbReference type="ChEBI" id="CHEBI:57305"/>
        <dbReference type="ChEBI" id="CHEBI:58681"/>
        <dbReference type="ChEBI" id="CHEBI:143788"/>
        <dbReference type="ChEBI" id="CHEBI:456216"/>
        <dbReference type="EC" id="6.3.4.13"/>
    </reaction>
</comment>
<keyword evidence="10" id="KW-0460">Magnesium</keyword>
<dbReference type="FunFam" id="3.90.600.10:FF:000001">
    <property type="entry name" value="Trifunctional purine biosynthetic protein adenosine-3"/>
    <property type="match status" value="1"/>
</dbReference>
<evidence type="ECO:0000256" key="4">
    <source>
        <dbReference type="ARBA" id="ARBA00013255"/>
    </source>
</evidence>
<dbReference type="Gene3D" id="3.40.50.20">
    <property type="match status" value="1"/>
</dbReference>
<dbReference type="SUPFAM" id="SSF52440">
    <property type="entry name" value="PreATP-grasp domain"/>
    <property type="match status" value="1"/>
</dbReference>
<dbReference type="Gene3D" id="3.90.600.10">
    <property type="entry name" value="Phosphoribosylglycinamide synthetase, C-terminal domain"/>
    <property type="match status" value="1"/>
</dbReference>
<evidence type="ECO:0000256" key="8">
    <source>
        <dbReference type="ARBA" id="ARBA00022755"/>
    </source>
</evidence>
<evidence type="ECO:0000256" key="14">
    <source>
        <dbReference type="ARBA" id="ARBA00042864"/>
    </source>
</evidence>
<gene>
    <name evidence="15" type="primary">purD</name>
    <name evidence="18" type="ORF">COW11_02685</name>
</gene>
<dbReference type="PANTHER" id="PTHR43472:SF1">
    <property type="entry name" value="PHOSPHORIBOSYLAMINE--GLYCINE LIGASE, CHLOROPLASTIC"/>
    <property type="match status" value="1"/>
</dbReference>
<evidence type="ECO:0000256" key="10">
    <source>
        <dbReference type="ARBA" id="ARBA00022842"/>
    </source>
</evidence>
<dbReference type="SMART" id="SM01209">
    <property type="entry name" value="GARS_A"/>
    <property type="match status" value="1"/>
</dbReference>
<evidence type="ECO:0000256" key="11">
    <source>
        <dbReference type="ARBA" id="ARBA00023211"/>
    </source>
</evidence>
<dbReference type="Pfam" id="PF02844">
    <property type="entry name" value="GARS_N"/>
    <property type="match status" value="1"/>
</dbReference>
<accession>A0A2J0LKJ6</accession>
<evidence type="ECO:0000256" key="13">
    <source>
        <dbReference type="ARBA" id="ARBA00042242"/>
    </source>
</evidence>
<evidence type="ECO:0000313" key="19">
    <source>
        <dbReference type="Proteomes" id="UP000231267"/>
    </source>
</evidence>
<dbReference type="InterPro" id="IPR000115">
    <property type="entry name" value="PRibGlycinamide_synth"/>
</dbReference>
<dbReference type="InterPro" id="IPR020562">
    <property type="entry name" value="PRibGlycinamide_synth_N"/>
</dbReference>
<dbReference type="FunFam" id="3.40.50.20:FF:000006">
    <property type="entry name" value="Phosphoribosylamine--glycine ligase, chloroplastic"/>
    <property type="match status" value="1"/>
</dbReference>
<dbReference type="SUPFAM" id="SSF56059">
    <property type="entry name" value="Glutathione synthetase ATP-binding domain-like"/>
    <property type="match status" value="1"/>
</dbReference>
<dbReference type="Pfam" id="PF01071">
    <property type="entry name" value="GARS_A"/>
    <property type="match status" value="1"/>
</dbReference>
<dbReference type="PANTHER" id="PTHR43472">
    <property type="entry name" value="PHOSPHORIBOSYLAMINE--GLYCINE LIGASE"/>
    <property type="match status" value="1"/>
</dbReference>
<comment type="cofactor">
    <cofactor evidence="2">
        <name>Mg(2+)</name>
        <dbReference type="ChEBI" id="CHEBI:18420"/>
    </cofactor>
</comment>
<comment type="pathway">
    <text evidence="3 15">Purine metabolism; IMP biosynthesis via de novo pathway; N(1)-(5-phospho-D-ribosyl)glycinamide from 5-phospho-alpha-D-ribose 1-diphosphate: step 2/2.</text>
</comment>
<dbReference type="InterPro" id="IPR037123">
    <property type="entry name" value="PRibGlycinamide_synth_C_sf"/>
</dbReference>
<evidence type="ECO:0000256" key="2">
    <source>
        <dbReference type="ARBA" id="ARBA00001946"/>
    </source>
</evidence>
<dbReference type="AlphaFoldDB" id="A0A2J0LKJ6"/>
<dbReference type="PROSITE" id="PS50975">
    <property type="entry name" value="ATP_GRASP"/>
    <property type="match status" value="1"/>
</dbReference>
<proteinExistence type="inferred from homology"/>
<dbReference type="PROSITE" id="PS00184">
    <property type="entry name" value="GARS"/>
    <property type="match status" value="1"/>
</dbReference>
<dbReference type="InterPro" id="IPR020559">
    <property type="entry name" value="PRibGlycinamide_synth_CS"/>
</dbReference>
<keyword evidence="7 16" id="KW-0547">Nucleotide-binding</keyword>
<evidence type="ECO:0000256" key="5">
    <source>
        <dbReference type="ARBA" id="ARBA00022598"/>
    </source>
</evidence>
<comment type="caution">
    <text evidence="18">The sequence shown here is derived from an EMBL/GenBank/DDBJ whole genome shotgun (WGS) entry which is preliminary data.</text>
</comment>
<keyword evidence="8 15" id="KW-0658">Purine biosynthesis</keyword>
<evidence type="ECO:0000313" key="18">
    <source>
        <dbReference type="EMBL" id="PIW66560.1"/>
    </source>
</evidence>
<dbReference type="InterPro" id="IPR020561">
    <property type="entry name" value="PRibGlycinamid_synth_ATP-grasp"/>
</dbReference>
<dbReference type="Pfam" id="PF02843">
    <property type="entry name" value="GARS_C"/>
    <property type="match status" value="1"/>
</dbReference>
<reference evidence="18 19" key="1">
    <citation type="submission" date="2017-09" db="EMBL/GenBank/DDBJ databases">
        <title>Depth-based differentiation of microbial function through sediment-hosted aquifers and enrichment of novel symbionts in the deep terrestrial subsurface.</title>
        <authorList>
            <person name="Probst A.J."/>
            <person name="Ladd B."/>
            <person name="Jarett J.K."/>
            <person name="Geller-Mcgrath D.E."/>
            <person name="Sieber C.M."/>
            <person name="Emerson J.B."/>
            <person name="Anantharaman K."/>
            <person name="Thomas B.C."/>
            <person name="Malmstrom R."/>
            <person name="Stieglmeier M."/>
            <person name="Klingl A."/>
            <person name="Woyke T."/>
            <person name="Ryan C.M."/>
            <person name="Banfield J.F."/>
        </authorList>
    </citation>
    <scope>NUCLEOTIDE SEQUENCE [LARGE SCALE GENOMIC DNA]</scope>
    <source>
        <strain evidence="18">CG12_big_fil_rev_8_21_14_0_65_43_15</strain>
    </source>
</reference>
<dbReference type="Gene3D" id="3.30.470.20">
    <property type="entry name" value="ATP-grasp fold, B domain"/>
    <property type="match status" value="1"/>
</dbReference>
<evidence type="ECO:0000256" key="12">
    <source>
        <dbReference type="ARBA" id="ARBA00038345"/>
    </source>
</evidence>
<dbReference type="HAMAP" id="MF_00138">
    <property type="entry name" value="GARS"/>
    <property type="match status" value="1"/>
</dbReference>
<dbReference type="EMBL" id="PFGP01000057">
    <property type="protein sequence ID" value="PIW66560.1"/>
    <property type="molecule type" value="Genomic_DNA"/>
</dbReference>
<evidence type="ECO:0000256" key="6">
    <source>
        <dbReference type="ARBA" id="ARBA00022723"/>
    </source>
</evidence>
<protein>
    <recommendedName>
        <fullName evidence="4 15">Phosphoribosylamine--glycine ligase</fullName>
        <ecNumber evidence="4 15">6.3.4.13</ecNumber>
    </recommendedName>
    <alternativeName>
        <fullName evidence="15">GARS</fullName>
    </alternativeName>
    <alternativeName>
        <fullName evidence="13 15">Glycinamide ribonucleotide synthetase</fullName>
    </alternativeName>
    <alternativeName>
        <fullName evidence="14 15">Phosphoribosylglycinamide synthetase</fullName>
    </alternativeName>
</protein>
<organism evidence="18 19">
    <name type="scientific">Candidatus Taenaricola geysiri</name>
    <dbReference type="NCBI Taxonomy" id="1974752"/>
    <lineage>
        <taxon>Bacteria</taxon>
        <taxon>Pseudomonadati</taxon>
        <taxon>Candidatus Omnitrophota</taxon>
        <taxon>Candidatus Taenaricola</taxon>
    </lineage>
</organism>
<evidence type="ECO:0000256" key="3">
    <source>
        <dbReference type="ARBA" id="ARBA00005174"/>
    </source>
</evidence>
<keyword evidence="5 15" id="KW-0436">Ligase</keyword>
<dbReference type="GO" id="GO:0009113">
    <property type="term" value="P:purine nucleobase biosynthetic process"/>
    <property type="evidence" value="ECO:0007669"/>
    <property type="project" value="InterPro"/>
</dbReference>
<evidence type="ECO:0000259" key="17">
    <source>
        <dbReference type="PROSITE" id="PS50975"/>
    </source>
</evidence>
<feature type="domain" description="ATP-grasp" evidence="17">
    <location>
        <begin position="107"/>
        <end position="311"/>
    </location>
</feature>
<dbReference type="GO" id="GO:0006189">
    <property type="term" value="P:'de novo' IMP biosynthetic process"/>
    <property type="evidence" value="ECO:0007669"/>
    <property type="project" value="UniProtKB-UniRule"/>
</dbReference>
<dbReference type="FunFam" id="3.30.470.20:FF:000031">
    <property type="entry name" value="Phosphoribosylamine--glycine ligase"/>
    <property type="match status" value="1"/>
</dbReference>
<dbReference type="Proteomes" id="UP000231267">
    <property type="component" value="Unassembled WGS sequence"/>
</dbReference>
<name>A0A2J0LKJ6_9BACT</name>
<dbReference type="SMART" id="SM01210">
    <property type="entry name" value="GARS_C"/>
    <property type="match status" value="1"/>
</dbReference>
<comment type="cofactor">
    <cofactor evidence="1">
        <name>Mn(2+)</name>
        <dbReference type="ChEBI" id="CHEBI:29035"/>
    </cofactor>
</comment>
<evidence type="ECO:0000256" key="15">
    <source>
        <dbReference type="HAMAP-Rule" id="MF_00138"/>
    </source>
</evidence>
<keyword evidence="6" id="KW-0479">Metal-binding</keyword>